<gene>
    <name evidence="13" type="ORF">LV89_02658</name>
</gene>
<keyword evidence="5 11" id="KW-0663">Pyridoxal phosphate</keyword>
<feature type="modified residue" description="N6-(pyridoxal phosphate)lysine" evidence="11">
    <location>
        <position position="197"/>
    </location>
</feature>
<dbReference type="FunFam" id="3.40.640.10:FF:000090">
    <property type="entry name" value="Pyridoxal phosphate-dependent aminotransferase"/>
    <property type="match status" value="1"/>
</dbReference>
<dbReference type="GO" id="GO:0030170">
    <property type="term" value="F:pyridoxal phosphate binding"/>
    <property type="evidence" value="ECO:0007669"/>
    <property type="project" value="TreeGrafter"/>
</dbReference>
<dbReference type="EC" id="2.6.1.102" evidence="8"/>
<keyword evidence="4" id="KW-0808">Transferase</keyword>
<dbReference type="InterPro" id="IPR000653">
    <property type="entry name" value="DegT/StrS_aminotransferase"/>
</dbReference>
<evidence type="ECO:0000256" key="1">
    <source>
        <dbReference type="ARBA" id="ARBA00001933"/>
    </source>
</evidence>
<dbReference type="OrthoDB" id="9810913at2"/>
<dbReference type="InterPro" id="IPR015421">
    <property type="entry name" value="PyrdxlP-dep_Trfase_major"/>
</dbReference>
<dbReference type="InterPro" id="IPR026385">
    <property type="entry name" value="LegC-like"/>
</dbReference>
<comment type="cofactor">
    <cofactor evidence="1">
        <name>pyridoxal 5'-phosphate</name>
        <dbReference type="ChEBI" id="CHEBI:597326"/>
    </cofactor>
</comment>
<evidence type="ECO:0000256" key="6">
    <source>
        <dbReference type="ARBA" id="ARBA00037999"/>
    </source>
</evidence>
<accession>A0A316E647</accession>
<dbReference type="Proteomes" id="UP000245489">
    <property type="component" value="Unassembled WGS sequence"/>
</dbReference>
<evidence type="ECO:0000256" key="7">
    <source>
        <dbReference type="ARBA" id="ARBA00051587"/>
    </source>
</evidence>
<name>A0A316E647_9BACT</name>
<keyword evidence="3" id="KW-0032">Aminotransferase</keyword>
<organism evidence="13 14">
    <name type="scientific">Arcicella aurantiaca</name>
    <dbReference type="NCBI Taxonomy" id="591202"/>
    <lineage>
        <taxon>Bacteria</taxon>
        <taxon>Pseudomonadati</taxon>
        <taxon>Bacteroidota</taxon>
        <taxon>Cytophagia</taxon>
        <taxon>Cytophagales</taxon>
        <taxon>Flectobacillaceae</taxon>
        <taxon>Arcicella</taxon>
    </lineage>
</organism>
<dbReference type="NCBIfam" id="TIGR04181">
    <property type="entry name" value="NHT_00031"/>
    <property type="match status" value="1"/>
</dbReference>
<evidence type="ECO:0000256" key="9">
    <source>
        <dbReference type="ARBA" id="ARBA00074221"/>
    </source>
</evidence>
<dbReference type="InterPro" id="IPR015422">
    <property type="entry name" value="PyrdxlP-dep_Trfase_small"/>
</dbReference>
<comment type="caution">
    <text evidence="13">The sequence shown here is derived from an EMBL/GenBank/DDBJ whole genome shotgun (WGS) entry which is preliminary data.</text>
</comment>
<dbReference type="PANTHER" id="PTHR30244:SF30">
    <property type="entry name" value="BLR5990 PROTEIN"/>
    <property type="match status" value="1"/>
</dbReference>
<evidence type="ECO:0000256" key="2">
    <source>
        <dbReference type="ARBA" id="ARBA00005125"/>
    </source>
</evidence>
<sequence length="378" mass="42036">MIPLSVPNLAGNEWEYIKDCLDTNWVSSVGSYVNRFEQALADFTGAKYAIATSNGTSALHIGLQLSGVKQGDLVIVPNITFVATANAVKYTGASPLLIDIDTDTWQIDLDLLEKFLRNNTQIINGETYHLDNQKRIKAIMPVHVLGNMCDMERLMEIANRFHLQVIEDSTEALGSTFKGKHAGTFGLFGTSSFNGNKIITTGGGGMILTNDETLAKRAKHITTTAKADAYEYFHDEVGYNYRLVNILAAMGVAQMEQLPAFLIRKKAIADLYNAELLKIEGIIPQKITDGVQANHWLYTVKAPRQKELLKFLGENGIQARPFWVPMNRLPFMSEELYITENDVAGNIYGQCVSLPCSTNITDEEVKVVIELIKDFYAR</sequence>
<evidence type="ECO:0000256" key="11">
    <source>
        <dbReference type="PIRSR" id="PIRSR000390-2"/>
    </source>
</evidence>
<evidence type="ECO:0000256" key="3">
    <source>
        <dbReference type="ARBA" id="ARBA00022576"/>
    </source>
</evidence>
<evidence type="ECO:0000313" key="13">
    <source>
        <dbReference type="EMBL" id="PWK26177.1"/>
    </source>
</evidence>
<dbReference type="CDD" id="cd00616">
    <property type="entry name" value="AHBA_syn"/>
    <property type="match status" value="1"/>
</dbReference>
<dbReference type="GO" id="GO:0000271">
    <property type="term" value="P:polysaccharide biosynthetic process"/>
    <property type="evidence" value="ECO:0007669"/>
    <property type="project" value="TreeGrafter"/>
</dbReference>
<evidence type="ECO:0000256" key="12">
    <source>
        <dbReference type="RuleBase" id="RU004508"/>
    </source>
</evidence>
<evidence type="ECO:0000256" key="10">
    <source>
        <dbReference type="PIRSR" id="PIRSR000390-1"/>
    </source>
</evidence>
<evidence type="ECO:0000313" key="14">
    <source>
        <dbReference type="Proteomes" id="UP000245489"/>
    </source>
</evidence>
<dbReference type="InterPro" id="IPR015424">
    <property type="entry name" value="PyrdxlP-dep_Trfase"/>
</dbReference>
<evidence type="ECO:0000256" key="5">
    <source>
        <dbReference type="ARBA" id="ARBA00022898"/>
    </source>
</evidence>
<comment type="similarity">
    <text evidence="6 12">Belongs to the DegT/DnrJ/EryC1 family.</text>
</comment>
<keyword evidence="14" id="KW-1185">Reference proteome</keyword>
<feature type="active site" description="Proton acceptor" evidence="10">
    <location>
        <position position="197"/>
    </location>
</feature>
<dbReference type="PIRSF" id="PIRSF000390">
    <property type="entry name" value="PLP_StrS"/>
    <property type="match status" value="1"/>
</dbReference>
<dbReference type="GO" id="GO:0102933">
    <property type="term" value="F:GDP-4-dehydro-6-deoxy-D-mannose-4-aminotransferase activity"/>
    <property type="evidence" value="ECO:0007669"/>
    <property type="project" value="UniProtKB-EC"/>
</dbReference>
<dbReference type="Pfam" id="PF01041">
    <property type="entry name" value="DegT_DnrJ_EryC1"/>
    <property type="match status" value="1"/>
</dbReference>
<dbReference type="Gene3D" id="3.90.1150.10">
    <property type="entry name" value="Aspartate Aminotransferase, domain 1"/>
    <property type="match status" value="1"/>
</dbReference>
<dbReference type="PANTHER" id="PTHR30244">
    <property type="entry name" value="TRANSAMINASE"/>
    <property type="match status" value="1"/>
</dbReference>
<comment type="catalytic activity">
    <reaction evidence="7">
        <text>GDP-alpha-D-perosamine + 2-oxoglutarate = GDP-4-dehydro-alpha-D-rhamnose + L-glutamate</text>
        <dbReference type="Rhea" id="RHEA:36779"/>
        <dbReference type="ChEBI" id="CHEBI:16810"/>
        <dbReference type="ChEBI" id="CHEBI:29985"/>
        <dbReference type="ChEBI" id="CHEBI:57964"/>
        <dbReference type="ChEBI" id="CHEBI:73996"/>
        <dbReference type="EC" id="2.6.1.102"/>
    </reaction>
</comment>
<dbReference type="SUPFAM" id="SSF53383">
    <property type="entry name" value="PLP-dependent transferases"/>
    <property type="match status" value="1"/>
</dbReference>
<proteinExistence type="inferred from homology"/>
<dbReference type="EMBL" id="QGGO01000013">
    <property type="protein sequence ID" value="PWK26177.1"/>
    <property type="molecule type" value="Genomic_DNA"/>
</dbReference>
<dbReference type="Gene3D" id="3.40.640.10">
    <property type="entry name" value="Type I PLP-dependent aspartate aminotransferase-like (Major domain)"/>
    <property type="match status" value="1"/>
</dbReference>
<reference evidence="13 14" key="1">
    <citation type="submission" date="2018-05" db="EMBL/GenBank/DDBJ databases">
        <title>Genomic Encyclopedia of Archaeal and Bacterial Type Strains, Phase II (KMG-II): from individual species to whole genera.</title>
        <authorList>
            <person name="Goeker M."/>
        </authorList>
    </citation>
    <scope>NUCLEOTIDE SEQUENCE [LARGE SCALE GENOMIC DNA]</scope>
    <source>
        <strain evidence="13 14">DSM 22214</strain>
    </source>
</reference>
<evidence type="ECO:0000256" key="4">
    <source>
        <dbReference type="ARBA" id="ARBA00022679"/>
    </source>
</evidence>
<comment type="pathway">
    <text evidence="2">Bacterial outer membrane biogenesis; LPS O-antigen biosynthesis.</text>
</comment>
<evidence type="ECO:0000256" key="8">
    <source>
        <dbReference type="ARBA" id="ARBA00066317"/>
    </source>
</evidence>
<dbReference type="AlphaFoldDB" id="A0A316E647"/>
<protein>
    <recommendedName>
        <fullName evidence="9">GDP-perosamine synthase</fullName>
        <ecNumber evidence="8">2.6.1.102</ecNumber>
    </recommendedName>
</protein>
<dbReference type="RefSeq" id="WP_109743382.1">
    <property type="nucleotide sequence ID" value="NZ_QGGO01000013.1"/>
</dbReference>